<keyword evidence="1" id="KW-0812">Transmembrane</keyword>
<organism evidence="2 3">
    <name type="scientific">Aporhodopirellula rubra</name>
    <dbReference type="NCBI Taxonomy" id="980271"/>
    <lineage>
        <taxon>Bacteria</taxon>
        <taxon>Pseudomonadati</taxon>
        <taxon>Planctomycetota</taxon>
        <taxon>Planctomycetia</taxon>
        <taxon>Pirellulales</taxon>
        <taxon>Pirellulaceae</taxon>
        <taxon>Aporhodopirellula</taxon>
    </lineage>
</organism>
<reference evidence="2 3" key="1">
    <citation type="submission" date="2020-08" db="EMBL/GenBank/DDBJ databases">
        <title>Genomic Encyclopedia of Type Strains, Phase III (KMG-III): the genomes of soil and plant-associated and newly described type strains.</title>
        <authorList>
            <person name="Whitman W."/>
        </authorList>
    </citation>
    <scope>NUCLEOTIDE SEQUENCE [LARGE SCALE GENOMIC DNA]</scope>
    <source>
        <strain evidence="2 3">CECT 8075</strain>
    </source>
</reference>
<evidence type="ECO:0000313" key="3">
    <source>
        <dbReference type="Proteomes" id="UP000536179"/>
    </source>
</evidence>
<evidence type="ECO:0000256" key="1">
    <source>
        <dbReference type="SAM" id="Phobius"/>
    </source>
</evidence>
<comment type="caution">
    <text evidence="2">The sequence shown here is derived from an EMBL/GenBank/DDBJ whole genome shotgun (WGS) entry which is preliminary data.</text>
</comment>
<name>A0A7W5E3C1_9BACT</name>
<feature type="transmembrane region" description="Helical" evidence="1">
    <location>
        <begin position="12"/>
        <end position="30"/>
    </location>
</feature>
<keyword evidence="1" id="KW-1133">Transmembrane helix</keyword>
<evidence type="ECO:0000313" key="2">
    <source>
        <dbReference type="EMBL" id="MBB3209441.1"/>
    </source>
</evidence>
<dbReference type="EMBL" id="JACHXU010000023">
    <property type="protein sequence ID" value="MBB3209441.1"/>
    <property type="molecule type" value="Genomic_DNA"/>
</dbReference>
<protein>
    <submittedName>
        <fullName evidence="2">Uncharacterized protein</fullName>
    </submittedName>
</protein>
<keyword evidence="1" id="KW-0472">Membrane</keyword>
<dbReference type="AlphaFoldDB" id="A0A7W5E3C1"/>
<gene>
    <name evidence="2" type="ORF">FHS27_005281</name>
</gene>
<dbReference type="RefSeq" id="WP_184308060.1">
    <property type="nucleotide sequence ID" value="NZ_JACHXU010000023.1"/>
</dbReference>
<sequence>MKLRTNETLYRILIAGPPLLVVVVLAWGMVRERAAEQRFHLHVAEFASEGIPTSGLAILQAIDQNTSKQHAAAWSEVLNAASIIGEMERDHVKGIEELVPPGEPWAAEPFALAIHEHAEPVLAKLDELLRVDEKVWQPMLRRAYYFRQSSLWQVDSVAELLINQFRIAVHAGDAEQAIECLSKCTEVGRRFDWEAGNSQYWHSRWSQTLERIMRESVAIEFWSDEQLVELTRLIVPDRVFQRHLEEASEFETAAFVASRPLDSPEISVGELCPFGLSPFHALAELEWLQSAPKDARYDRIAKLPAKTETAISDEAIIDRHRSWVSVPWATLNNAIQRSFPVTPGWQRVSLFANYDARRWTLTAILLRRFYHAERRFPASLDQLTLVGATPDIWTLASSEPLGYRVGPEGKSAVLWTDAYRSYPGDNGGEGVGVIPYSERAVGPARAESFELWLGESSHQ</sequence>
<accession>A0A7W5E3C1</accession>
<keyword evidence="3" id="KW-1185">Reference proteome</keyword>
<proteinExistence type="predicted"/>
<dbReference type="Proteomes" id="UP000536179">
    <property type="component" value="Unassembled WGS sequence"/>
</dbReference>